<evidence type="ECO:0000313" key="2">
    <source>
        <dbReference type="EMBL" id="CZT23042.1"/>
    </source>
</evidence>
<accession>A0A2D3VDC2</accession>
<reference evidence="2 3" key="1">
    <citation type="submission" date="2016-03" db="EMBL/GenBank/DDBJ databases">
        <authorList>
            <person name="Ploux O."/>
        </authorList>
    </citation>
    <scope>NUCLEOTIDE SEQUENCE [LARGE SCALE GENOMIC DNA]</scope>
    <source>
        <strain evidence="2 3">URUG2</strain>
    </source>
</reference>
<feature type="compositionally biased region" description="Acidic residues" evidence="1">
    <location>
        <begin position="226"/>
        <end position="249"/>
    </location>
</feature>
<feature type="region of interest" description="Disordered" evidence="1">
    <location>
        <begin position="77"/>
        <end position="138"/>
    </location>
</feature>
<evidence type="ECO:0000313" key="3">
    <source>
        <dbReference type="Proteomes" id="UP000225277"/>
    </source>
</evidence>
<keyword evidence="3" id="KW-1185">Reference proteome</keyword>
<dbReference type="GeneID" id="35603834"/>
<name>A0A2D3VDC2_9PEZI</name>
<dbReference type="EMBL" id="FJUY01000015">
    <property type="protein sequence ID" value="CZT23042.1"/>
    <property type="molecule type" value="Genomic_DNA"/>
</dbReference>
<gene>
    <name evidence="2" type="ORF">RCC_08752</name>
</gene>
<feature type="compositionally biased region" description="Low complexity" evidence="1">
    <location>
        <begin position="104"/>
        <end position="122"/>
    </location>
</feature>
<dbReference type="AlphaFoldDB" id="A0A2D3VDC2"/>
<feature type="region of interest" description="Disordered" evidence="1">
    <location>
        <begin position="224"/>
        <end position="249"/>
    </location>
</feature>
<dbReference type="Proteomes" id="UP000225277">
    <property type="component" value="Unassembled WGS sequence"/>
</dbReference>
<sequence length="249" mass="27245">MSRSHEESTALAMRPSKRPAAPPADRPAKRLKASAQPNNQEEPVVLRPPEKTTAGPPEPIDYGIDCFCGESHPKWSCGECSPPTAAEPADTKESAVVKDSTNVKRSTSMKKSSSMKKSANVKKSADMRKPVEEDKKPWITPALMEKIFPQPPAPRGPGGDVYGIDSWRAAAAAAADPLYVVRPDARSNPIRRIMEQAEREKDLESVTTWNAEVTQYDWVVKTQAEADGEGWNDGDEGMDSDESVEDEVL</sequence>
<feature type="compositionally biased region" description="Basic and acidic residues" evidence="1">
    <location>
        <begin position="123"/>
        <end position="137"/>
    </location>
</feature>
<protein>
    <submittedName>
        <fullName evidence="2">Uncharacterized protein</fullName>
    </submittedName>
</protein>
<proteinExistence type="predicted"/>
<organism evidence="2 3">
    <name type="scientific">Ramularia collo-cygni</name>
    <dbReference type="NCBI Taxonomy" id="112498"/>
    <lineage>
        <taxon>Eukaryota</taxon>
        <taxon>Fungi</taxon>
        <taxon>Dikarya</taxon>
        <taxon>Ascomycota</taxon>
        <taxon>Pezizomycotina</taxon>
        <taxon>Dothideomycetes</taxon>
        <taxon>Dothideomycetidae</taxon>
        <taxon>Mycosphaerellales</taxon>
        <taxon>Mycosphaerellaceae</taxon>
        <taxon>Ramularia</taxon>
    </lineage>
</organism>
<dbReference type="RefSeq" id="XP_023629766.1">
    <property type="nucleotide sequence ID" value="XM_023773998.1"/>
</dbReference>
<evidence type="ECO:0000256" key="1">
    <source>
        <dbReference type="SAM" id="MobiDB-lite"/>
    </source>
</evidence>
<feature type="region of interest" description="Disordered" evidence="1">
    <location>
        <begin position="1"/>
        <end position="62"/>
    </location>
</feature>